<organism evidence="2 3">
    <name type="scientific">Thalassotalea piscium</name>
    <dbReference type="NCBI Taxonomy" id="1230533"/>
    <lineage>
        <taxon>Bacteria</taxon>
        <taxon>Pseudomonadati</taxon>
        <taxon>Pseudomonadota</taxon>
        <taxon>Gammaproteobacteria</taxon>
        <taxon>Alteromonadales</taxon>
        <taxon>Colwelliaceae</taxon>
        <taxon>Thalassotalea</taxon>
    </lineage>
</organism>
<dbReference type="Proteomes" id="UP000537141">
    <property type="component" value="Unassembled WGS sequence"/>
</dbReference>
<evidence type="ECO:0008006" key="4">
    <source>
        <dbReference type="Google" id="ProtNLM"/>
    </source>
</evidence>
<dbReference type="AlphaFoldDB" id="A0A7X0TUG2"/>
<dbReference type="RefSeq" id="WP_184425040.1">
    <property type="nucleotide sequence ID" value="NZ_AP027362.1"/>
</dbReference>
<accession>A0A7X0TUG2</accession>
<comment type="caution">
    <text evidence="2">The sequence shown here is derived from an EMBL/GenBank/DDBJ whole genome shotgun (WGS) entry which is preliminary data.</text>
</comment>
<evidence type="ECO:0000313" key="2">
    <source>
        <dbReference type="EMBL" id="MBB6544168.1"/>
    </source>
</evidence>
<keyword evidence="3" id="KW-1185">Reference proteome</keyword>
<evidence type="ECO:0000256" key="1">
    <source>
        <dbReference type="SAM" id="SignalP"/>
    </source>
</evidence>
<keyword evidence="1" id="KW-0732">Signal</keyword>
<feature type="signal peptide" evidence="1">
    <location>
        <begin position="1"/>
        <end position="19"/>
    </location>
</feature>
<protein>
    <recommendedName>
        <fullName evidence="4">DUF3857 domain-containing protein</fullName>
    </recommendedName>
</protein>
<sequence length="219" mass="25320">MFRVCIVLLFSLLSVLVAAQEQALPPLESKYEASHAMVLFTHNSIVYAYNLPQYNLPSNVQVLYKLEVKDVALLQLVRDAQIVTIKPEVFNIQRLMQGEELTINADIYMGHFERDGMLVHEKRPLTFAKKLYARYMADLQASSKKQIYDVVPLNKNNKIYIHQIQQPPSYDHVIHIDIEASCLSTFNTSSPVPKRSELQYKFINCGTMKPLYYETKDFQ</sequence>
<evidence type="ECO:0000313" key="3">
    <source>
        <dbReference type="Proteomes" id="UP000537141"/>
    </source>
</evidence>
<reference evidence="2 3" key="1">
    <citation type="submission" date="2020-08" db="EMBL/GenBank/DDBJ databases">
        <title>Genomic Encyclopedia of Type Strains, Phase IV (KMG-IV): sequencing the most valuable type-strain genomes for metagenomic binning, comparative biology and taxonomic classification.</title>
        <authorList>
            <person name="Goeker M."/>
        </authorList>
    </citation>
    <scope>NUCLEOTIDE SEQUENCE [LARGE SCALE GENOMIC DNA]</scope>
    <source>
        <strain evidence="2 3">DSM 26287</strain>
    </source>
</reference>
<name>A0A7X0TUG2_9GAMM</name>
<proteinExistence type="predicted"/>
<dbReference type="EMBL" id="JACHHU010000025">
    <property type="protein sequence ID" value="MBB6544168.1"/>
    <property type="molecule type" value="Genomic_DNA"/>
</dbReference>
<feature type="chain" id="PRO_5030996137" description="DUF3857 domain-containing protein" evidence="1">
    <location>
        <begin position="20"/>
        <end position="219"/>
    </location>
</feature>
<gene>
    <name evidence="2" type="ORF">HNQ55_002696</name>
</gene>